<keyword evidence="4" id="KW-1185">Reference proteome</keyword>
<proteinExistence type="predicted"/>
<protein>
    <submittedName>
        <fullName evidence="3">Diguanylate cyclase (GGDEF) domain protein</fullName>
    </submittedName>
</protein>
<feature type="transmembrane region" description="Helical" evidence="1">
    <location>
        <begin position="125"/>
        <end position="142"/>
    </location>
</feature>
<keyword evidence="1" id="KW-0472">Membrane</keyword>
<feature type="transmembrane region" description="Helical" evidence="1">
    <location>
        <begin position="27"/>
        <end position="47"/>
    </location>
</feature>
<dbReference type="InterPro" id="IPR029787">
    <property type="entry name" value="Nucleotide_cyclase"/>
</dbReference>
<organism evidence="3 4">
    <name type="scientific">[Clostridium] hylemonae DSM 15053</name>
    <dbReference type="NCBI Taxonomy" id="553973"/>
    <lineage>
        <taxon>Bacteria</taxon>
        <taxon>Bacillati</taxon>
        <taxon>Bacillota</taxon>
        <taxon>Clostridia</taxon>
        <taxon>Lachnospirales</taxon>
        <taxon>Lachnospiraceae</taxon>
    </lineage>
</organism>
<reference evidence="3" key="2">
    <citation type="submission" date="2013-06" db="EMBL/GenBank/DDBJ databases">
        <title>Draft genome sequence of Clostridium hylemonae (DSM 15053).</title>
        <authorList>
            <person name="Sudarsanam P."/>
            <person name="Ley R."/>
            <person name="Guruge J."/>
            <person name="Turnbaugh P.J."/>
            <person name="Mahowald M."/>
            <person name="Liep D."/>
            <person name="Gordon J."/>
        </authorList>
    </citation>
    <scope>NUCLEOTIDE SEQUENCE</scope>
    <source>
        <strain evidence="3">DSM 15053</strain>
    </source>
</reference>
<evidence type="ECO:0000313" key="3">
    <source>
        <dbReference type="EMBL" id="EEG74893.1"/>
    </source>
</evidence>
<evidence type="ECO:0000259" key="2">
    <source>
        <dbReference type="PROSITE" id="PS50887"/>
    </source>
</evidence>
<feature type="transmembrane region" description="Helical" evidence="1">
    <location>
        <begin position="77"/>
        <end position="97"/>
    </location>
</feature>
<name>C0BYG5_9FIRM</name>
<dbReference type="GO" id="GO:0052621">
    <property type="term" value="F:diguanylate cyclase activity"/>
    <property type="evidence" value="ECO:0007669"/>
    <property type="project" value="TreeGrafter"/>
</dbReference>
<evidence type="ECO:0000256" key="1">
    <source>
        <dbReference type="SAM" id="Phobius"/>
    </source>
</evidence>
<dbReference type="PROSITE" id="PS50887">
    <property type="entry name" value="GGDEF"/>
    <property type="match status" value="1"/>
</dbReference>
<dbReference type="InterPro" id="IPR043128">
    <property type="entry name" value="Rev_trsase/Diguanyl_cyclase"/>
</dbReference>
<dbReference type="GO" id="GO:0005886">
    <property type="term" value="C:plasma membrane"/>
    <property type="evidence" value="ECO:0007669"/>
    <property type="project" value="TreeGrafter"/>
</dbReference>
<dbReference type="SMART" id="SM00267">
    <property type="entry name" value="GGDEF"/>
    <property type="match status" value="1"/>
</dbReference>
<feature type="transmembrane region" description="Helical" evidence="1">
    <location>
        <begin position="53"/>
        <end position="70"/>
    </location>
</feature>
<reference evidence="3" key="1">
    <citation type="submission" date="2009-02" db="EMBL/GenBank/DDBJ databases">
        <authorList>
            <person name="Fulton L."/>
            <person name="Clifton S."/>
            <person name="Fulton B."/>
            <person name="Xu J."/>
            <person name="Minx P."/>
            <person name="Pepin K.H."/>
            <person name="Johnson M."/>
            <person name="Bhonagiri V."/>
            <person name="Nash W.E."/>
            <person name="Mardis E.R."/>
            <person name="Wilson R.K."/>
        </authorList>
    </citation>
    <scope>NUCLEOTIDE SEQUENCE [LARGE SCALE GENOMIC DNA]</scope>
    <source>
        <strain evidence="3">DSM 15053</strain>
    </source>
</reference>
<dbReference type="Proteomes" id="UP000004893">
    <property type="component" value="Unassembled WGS sequence"/>
</dbReference>
<comment type="caution">
    <text evidence="3">The sequence shown here is derived from an EMBL/GenBank/DDBJ whole genome shotgun (WGS) entry which is preliminary data.</text>
</comment>
<keyword evidence="1" id="KW-0812">Transmembrane</keyword>
<accession>C0BYG5</accession>
<dbReference type="GO" id="GO:0043709">
    <property type="term" value="P:cell adhesion involved in single-species biofilm formation"/>
    <property type="evidence" value="ECO:0007669"/>
    <property type="project" value="TreeGrafter"/>
</dbReference>
<dbReference type="InterPro" id="IPR050469">
    <property type="entry name" value="Diguanylate_Cyclase"/>
</dbReference>
<dbReference type="eggNOG" id="COG3706">
    <property type="taxonomic scope" value="Bacteria"/>
</dbReference>
<dbReference type="NCBIfam" id="TIGR00254">
    <property type="entry name" value="GGDEF"/>
    <property type="match status" value="1"/>
</dbReference>
<dbReference type="Gene3D" id="3.30.70.270">
    <property type="match status" value="1"/>
</dbReference>
<keyword evidence="1" id="KW-1133">Transmembrane helix</keyword>
<dbReference type="RefSeq" id="WP_006442186.1">
    <property type="nucleotide sequence ID" value="NZ_CP036524.1"/>
</dbReference>
<dbReference type="SUPFAM" id="SSF55073">
    <property type="entry name" value="Nucleotide cyclase"/>
    <property type="match status" value="1"/>
</dbReference>
<sequence length="363" mass="41007">MNFLKKFFNELLEDIFVNMTNRLCVQLRLFCIAGAGISVIMTLLNAVKMEYRLGLETGVSAIVCIVIYLYTAKTGRYLAGSLCMAIILLAMFTLYVTGGLVEGFAALWFCLYPFICFFILQMKPAILFSGIGLSVLILFLWTPLNQILPPVYTQNFLLRFPFLYIGNFVFSLALNGFYVYTYGRLQQLNQKFEYLSNQDGLTKLSNRTYLERYKQKLMDSRNAELHALMLDVDCFKQYNDNYGHMAGDEVLKSVAGVINGLTADPDSIAVRYGGEEFLILLQEAGQKEAETFARTLLRKIHDLKIPHITGDGYVSVSIGISRQYVSSEEKFLDLLKQADEALYCAKQSGRNCIITESGARLSI</sequence>
<dbReference type="AlphaFoldDB" id="C0BYG5"/>
<dbReference type="STRING" id="553973.CLOHYLEM_04854"/>
<feature type="transmembrane region" description="Helical" evidence="1">
    <location>
        <begin position="162"/>
        <end position="181"/>
    </location>
</feature>
<dbReference type="EMBL" id="ABYI02000018">
    <property type="protein sequence ID" value="EEG74893.1"/>
    <property type="molecule type" value="Genomic_DNA"/>
</dbReference>
<dbReference type="CDD" id="cd01949">
    <property type="entry name" value="GGDEF"/>
    <property type="match status" value="1"/>
</dbReference>
<evidence type="ECO:0000313" key="4">
    <source>
        <dbReference type="Proteomes" id="UP000004893"/>
    </source>
</evidence>
<feature type="transmembrane region" description="Helical" evidence="1">
    <location>
        <begin position="103"/>
        <end position="120"/>
    </location>
</feature>
<dbReference type="FunFam" id="3.30.70.270:FF:000001">
    <property type="entry name" value="Diguanylate cyclase domain protein"/>
    <property type="match status" value="1"/>
</dbReference>
<dbReference type="InterPro" id="IPR000160">
    <property type="entry name" value="GGDEF_dom"/>
</dbReference>
<dbReference type="Pfam" id="PF00990">
    <property type="entry name" value="GGDEF"/>
    <property type="match status" value="1"/>
</dbReference>
<feature type="domain" description="GGDEF" evidence="2">
    <location>
        <begin position="223"/>
        <end position="358"/>
    </location>
</feature>
<dbReference type="HOGENOM" id="CLU_000445_11_1_9"/>
<dbReference type="GO" id="GO:1902201">
    <property type="term" value="P:negative regulation of bacterial-type flagellum-dependent cell motility"/>
    <property type="evidence" value="ECO:0007669"/>
    <property type="project" value="TreeGrafter"/>
</dbReference>
<dbReference type="PANTHER" id="PTHR45138">
    <property type="entry name" value="REGULATORY COMPONENTS OF SENSORY TRANSDUCTION SYSTEM"/>
    <property type="match status" value="1"/>
</dbReference>
<dbReference type="PANTHER" id="PTHR45138:SF9">
    <property type="entry name" value="DIGUANYLATE CYCLASE DGCM-RELATED"/>
    <property type="match status" value="1"/>
</dbReference>
<gene>
    <name evidence="3" type="ORF">CLOHYLEM_04854</name>
</gene>